<evidence type="ECO:0000313" key="11">
    <source>
        <dbReference type="EMBL" id="MCQ0970166.1"/>
    </source>
</evidence>
<dbReference type="EMBL" id="JAKZEU010000002">
    <property type="protein sequence ID" value="MCQ0970166.1"/>
    <property type="molecule type" value="Genomic_DNA"/>
</dbReference>
<proteinExistence type="predicted"/>
<evidence type="ECO:0000256" key="5">
    <source>
        <dbReference type="ARBA" id="ARBA00022741"/>
    </source>
</evidence>
<organism evidence="11 12">
    <name type="scientific">Paracoccus albicereus</name>
    <dbReference type="NCBI Taxonomy" id="2922394"/>
    <lineage>
        <taxon>Bacteria</taxon>
        <taxon>Pseudomonadati</taxon>
        <taxon>Pseudomonadota</taxon>
        <taxon>Alphaproteobacteria</taxon>
        <taxon>Rhodobacterales</taxon>
        <taxon>Paracoccaceae</taxon>
        <taxon>Paracoccus</taxon>
    </lineage>
</organism>
<dbReference type="Proteomes" id="UP001203945">
    <property type="component" value="Unassembled WGS sequence"/>
</dbReference>
<dbReference type="InterPro" id="IPR000014">
    <property type="entry name" value="PAS"/>
</dbReference>
<comment type="catalytic activity">
    <reaction evidence="1">
        <text>ATP + protein L-histidine = ADP + protein N-phospho-L-histidine.</text>
        <dbReference type="EC" id="2.7.13.3"/>
    </reaction>
</comment>
<evidence type="ECO:0000313" key="12">
    <source>
        <dbReference type="Proteomes" id="UP001203945"/>
    </source>
</evidence>
<dbReference type="InterPro" id="IPR036890">
    <property type="entry name" value="HATPase_C_sf"/>
</dbReference>
<dbReference type="SUPFAM" id="SSF55785">
    <property type="entry name" value="PYP-like sensor domain (PAS domain)"/>
    <property type="match status" value="1"/>
</dbReference>
<dbReference type="Pfam" id="PF08447">
    <property type="entry name" value="PAS_3"/>
    <property type="match status" value="1"/>
</dbReference>
<dbReference type="InterPro" id="IPR001789">
    <property type="entry name" value="Sig_transdc_resp-reg_receiver"/>
</dbReference>
<dbReference type="InterPro" id="IPR013655">
    <property type="entry name" value="PAS_fold_3"/>
</dbReference>
<keyword evidence="7" id="KW-0067">ATP-binding</keyword>
<evidence type="ECO:0000256" key="4">
    <source>
        <dbReference type="ARBA" id="ARBA00022679"/>
    </source>
</evidence>
<dbReference type="SUPFAM" id="SSF52172">
    <property type="entry name" value="CheY-like"/>
    <property type="match status" value="1"/>
</dbReference>
<dbReference type="Pfam" id="PF07536">
    <property type="entry name" value="HWE_HK"/>
    <property type="match status" value="1"/>
</dbReference>
<evidence type="ECO:0000259" key="9">
    <source>
        <dbReference type="PROSITE" id="PS50110"/>
    </source>
</evidence>
<keyword evidence="4" id="KW-0808">Transferase</keyword>
<evidence type="ECO:0000259" key="10">
    <source>
        <dbReference type="PROSITE" id="PS50112"/>
    </source>
</evidence>
<protein>
    <recommendedName>
        <fullName evidence="2">histidine kinase</fullName>
        <ecNumber evidence="2">2.7.13.3</ecNumber>
    </recommendedName>
</protein>
<dbReference type="SMART" id="SM00448">
    <property type="entry name" value="REC"/>
    <property type="match status" value="1"/>
</dbReference>
<comment type="caution">
    <text evidence="11">The sequence shown here is derived from an EMBL/GenBank/DDBJ whole genome shotgun (WGS) entry which is preliminary data.</text>
</comment>
<dbReference type="InterPro" id="IPR035965">
    <property type="entry name" value="PAS-like_dom_sf"/>
</dbReference>
<feature type="domain" description="Response regulatory" evidence="9">
    <location>
        <begin position="327"/>
        <end position="437"/>
    </location>
</feature>
<sequence length="437" mass="47822">MEYVSPAVSTIYGIEPEAFLGDMQRWAALIVPEDRDVALKHMERALHGEPAVHEFRIQRHSDQAFRWIHNTDFPLLGHDGAVERIGGIAEHVIEANLAVEHQGVLLAELQHRVRNILAMIQSLALRTADGAVDVEDYRSLLEGWLLALTGVQVLLTREANTGGLLRDIFASEVSAQAHGGDQFELDGPDIRLSPKAVEVLTLAFHELAANALKHGAFSTPMGRLRASWAPFEKEDRTWLALDWTEEDMPRRAPPIRRGFGSDLIEGRMPYELGGAGKLVIGPGGAHCHLEFPLEDGESILETEAPVPTRLFGGTFDMTDAPDLTGLRVLVVEDDYYMAGDTAAALRGAGADLLGPCSSEEATFELLKSSTPTHAILDLNLGGGGARFDIAHALRDRGVPFIFLTGYSSEVIPTELVDVVRLQKPVTFRKIVEVISRL</sequence>
<gene>
    <name evidence="11" type="ORF">MLD63_07005</name>
</gene>
<dbReference type="SMART" id="SM00911">
    <property type="entry name" value="HWE_HK"/>
    <property type="match status" value="1"/>
</dbReference>
<dbReference type="InterPro" id="IPR011102">
    <property type="entry name" value="Sig_transdc_His_kinase_HWE"/>
</dbReference>
<evidence type="ECO:0000256" key="2">
    <source>
        <dbReference type="ARBA" id="ARBA00012438"/>
    </source>
</evidence>
<dbReference type="CDD" id="cd00130">
    <property type="entry name" value="PAS"/>
    <property type="match status" value="1"/>
</dbReference>
<reference evidence="11 12" key="1">
    <citation type="submission" date="2022-03" db="EMBL/GenBank/DDBJ databases">
        <authorList>
            <person name="He Y."/>
        </authorList>
    </citation>
    <scope>NUCLEOTIDE SEQUENCE [LARGE SCALE GENOMIC DNA]</scope>
    <source>
        <strain evidence="11 12">TK19116</strain>
    </source>
</reference>
<name>A0ABT1MPP2_9RHOB</name>
<keyword evidence="12" id="KW-1185">Reference proteome</keyword>
<dbReference type="PANTHER" id="PTHR41523">
    <property type="entry name" value="TWO-COMPONENT SYSTEM SENSOR PROTEIN"/>
    <property type="match status" value="1"/>
</dbReference>
<evidence type="ECO:0000256" key="6">
    <source>
        <dbReference type="ARBA" id="ARBA00022777"/>
    </source>
</evidence>
<dbReference type="PROSITE" id="PS50110">
    <property type="entry name" value="RESPONSE_REGULATORY"/>
    <property type="match status" value="1"/>
</dbReference>
<keyword evidence="3 8" id="KW-0597">Phosphoprotein</keyword>
<dbReference type="RefSeq" id="WP_255329157.1">
    <property type="nucleotide sequence ID" value="NZ_JAKZEU010000002.1"/>
</dbReference>
<keyword evidence="5" id="KW-0547">Nucleotide-binding</keyword>
<feature type="modified residue" description="4-aspartylphosphate" evidence="8">
    <location>
        <position position="377"/>
    </location>
</feature>
<dbReference type="Gene3D" id="3.30.565.10">
    <property type="entry name" value="Histidine kinase-like ATPase, C-terminal domain"/>
    <property type="match status" value="1"/>
</dbReference>
<dbReference type="PANTHER" id="PTHR41523:SF7">
    <property type="entry name" value="HISTIDINE KINASE"/>
    <property type="match status" value="1"/>
</dbReference>
<evidence type="ECO:0000256" key="3">
    <source>
        <dbReference type="ARBA" id="ARBA00022553"/>
    </source>
</evidence>
<keyword evidence="6" id="KW-0418">Kinase</keyword>
<evidence type="ECO:0000256" key="1">
    <source>
        <dbReference type="ARBA" id="ARBA00000085"/>
    </source>
</evidence>
<evidence type="ECO:0000256" key="7">
    <source>
        <dbReference type="ARBA" id="ARBA00022840"/>
    </source>
</evidence>
<dbReference type="Gene3D" id="3.40.50.2300">
    <property type="match status" value="1"/>
</dbReference>
<feature type="domain" description="PAS" evidence="10">
    <location>
        <begin position="1"/>
        <end position="49"/>
    </location>
</feature>
<dbReference type="InterPro" id="IPR011006">
    <property type="entry name" value="CheY-like_superfamily"/>
</dbReference>
<evidence type="ECO:0000256" key="8">
    <source>
        <dbReference type="PROSITE-ProRule" id="PRU00169"/>
    </source>
</evidence>
<accession>A0ABT1MPP2</accession>
<dbReference type="Gene3D" id="3.30.450.20">
    <property type="entry name" value="PAS domain"/>
    <property type="match status" value="1"/>
</dbReference>
<dbReference type="PROSITE" id="PS50112">
    <property type="entry name" value="PAS"/>
    <property type="match status" value="1"/>
</dbReference>
<dbReference type="EC" id="2.7.13.3" evidence="2"/>